<dbReference type="STRING" id="195103.CPF_2936"/>
<gene>
    <name evidence="2" type="ordered locus">CPF_2936</name>
</gene>
<evidence type="ECO:0000313" key="2">
    <source>
        <dbReference type="EMBL" id="ABG83336.1"/>
    </source>
</evidence>
<protein>
    <submittedName>
        <fullName evidence="2">Membrane protein</fullName>
    </submittedName>
</protein>
<keyword evidence="1" id="KW-0472">Membrane</keyword>
<accession>A0A0H2YRN8</accession>
<organism evidence="2 3">
    <name type="scientific">Clostridium perfringens (strain ATCC 13124 / DSM 756 / JCM 1290 / NCIMB 6125 / NCTC 8237 / Type A)</name>
    <dbReference type="NCBI Taxonomy" id="195103"/>
    <lineage>
        <taxon>Bacteria</taxon>
        <taxon>Bacillati</taxon>
        <taxon>Bacillota</taxon>
        <taxon>Clostridia</taxon>
        <taxon>Eubacteriales</taxon>
        <taxon>Clostridiaceae</taxon>
        <taxon>Clostridium</taxon>
    </lineage>
</organism>
<feature type="transmembrane region" description="Helical" evidence="1">
    <location>
        <begin position="92"/>
        <end position="114"/>
    </location>
</feature>
<evidence type="ECO:0000256" key="1">
    <source>
        <dbReference type="SAM" id="Phobius"/>
    </source>
</evidence>
<name>A0A0H2YRN8_CLOP1</name>
<dbReference type="AlphaFoldDB" id="A0A0H2YRN8"/>
<proteinExistence type="predicted"/>
<dbReference type="KEGG" id="cpf:CPF_2936"/>
<dbReference type="Pfam" id="PF04657">
    <property type="entry name" value="DMT_YdcZ"/>
    <property type="match status" value="1"/>
</dbReference>
<dbReference type="PaxDb" id="195103-CPF_2936"/>
<evidence type="ECO:0000313" key="3">
    <source>
        <dbReference type="Proteomes" id="UP000001823"/>
    </source>
</evidence>
<keyword evidence="3" id="KW-1185">Reference proteome</keyword>
<keyword evidence="1" id="KW-1133">Transmembrane helix</keyword>
<dbReference type="GO" id="GO:0005886">
    <property type="term" value="C:plasma membrane"/>
    <property type="evidence" value="ECO:0007669"/>
    <property type="project" value="TreeGrafter"/>
</dbReference>
<dbReference type="EMBL" id="CP000246">
    <property type="protein sequence ID" value="ABG83336.1"/>
    <property type="molecule type" value="Genomic_DNA"/>
</dbReference>
<dbReference type="HOGENOM" id="CLU_068878_4_0_9"/>
<reference evidence="2 3" key="1">
    <citation type="journal article" date="2006" name="Genome Res.">
        <title>Skewed genomic variability in strains of the toxigenic bacterial pathogen, Clostridium perfringens.</title>
        <authorList>
            <person name="Myers G.S."/>
            <person name="Rasko D.A."/>
            <person name="Cheung J.K."/>
            <person name="Ravel J."/>
            <person name="Seshadri R."/>
            <person name="Deboy R.T."/>
            <person name="Ren Q."/>
            <person name="Varga J."/>
            <person name="Awad M.M."/>
            <person name="Brinkac L.M."/>
            <person name="Daugherty S.C."/>
            <person name="Haft D.H."/>
            <person name="Dodson R.J."/>
            <person name="Madupu R."/>
            <person name="Nelson W.C."/>
            <person name="Rosovitz M.J."/>
            <person name="Sullivan S.A."/>
            <person name="Khouri H."/>
            <person name="Dimitrov G.I."/>
            <person name="Watkins K.L."/>
            <person name="Mulligan S."/>
            <person name="Benton J."/>
            <person name="Radune D."/>
            <person name="Fisher D.J."/>
            <person name="Atkins H.S."/>
            <person name="Hiscox T."/>
            <person name="Jost B.H."/>
            <person name="Billington S.J."/>
            <person name="Songer J.G."/>
            <person name="McClane B.A."/>
            <person name="Titball R.W."/>
            <person name="Rood J.I."/>
            <person name="Melville S.B."/>
            <person name="Paulsen I.T."/>
        </authorList>
    </citation>
    <scope>NUCLEOTIDE SEQUENCE [LARGE SCALE GENOMIC DNA]</scope>
    <source>
        <strain evidence="3">ATCC 13124 / DSM 756 / JCM 1290 / NCIMB 6125 / NCTC 8237 / S 107 / Type A</strain>
    </source>
</reference>
<feature type="transmembrane region" description="Helical" evidence="1">
    <location>
        <begin position="121"/>
        <end position="141"/>
    </location>
</feature>
<feature type="transmembrane region" description="Helical" evidence="1">
    <location>
        <begin position="66"/>
        <end position="86"/>
    </location>
</feature>
<dbReference type="InterPro" id="IPR006750">
    <property type="entry name" value="YdcZ"/>
</dbReference>
<feature type="transmembrane region" description="Helical" evidence="1">
    <location>
        <begin position="37"/>
        <end position="54"/>
    </location>
</feature>
<dbReference type="Proteomes" id="UP000001823">
    <property type="component" value="Chromosome"/>
</dbReference>
<dbReference type="PANTHER" id="PTHR34821">
    <property type="entry name" value="INNER MEMBRANE PROTEIN YDCZ"/>
    <property type="match status" value="1"/>
</dbReference>
<dbReference type="PANTHER" id="PTHR34821:SF3">
    <property type="entry name" value="MEMBRANE PROTEIN"/>
    <property type="match status" value="1"/>
</dbReference>
<dbReference type="RefSeq" id="WP_003475850.1">
    <property type="nucleotide sequence ID" value="NC_008261.1"/>
</dbReference>
<dbReference type="eggNOG" id="COG3238">
    <property type="taxonomic scope" value="Bacteria"/>
</dbReference>
<sequence length="143" mass="15351">MLGIILAIISGAAMSIQGVFNTRVSEKIGVWETNTIVQGSAFVLALLIMLMLRNGNYSELRSVNKIYLLGGAIGVVITYTVMAAVGSLGPTFGISIILISQLLTAGIIDAFALFDSEKIRFAAHNYLGIILMIVGIIIFKWKS</sequence>
<keyword evidence="1" id="KW-0812">Transmembrane</keyword>